<dbReference type="EMBL" id="QGKV02001507">
    <property type="protein sequence ID" value="KAF3529118.1"/>
    <property type="molecule type" value="Genomic_DNA"/>
</dbReference>
<comment type="caution">
    <text evidence="1">The sequence shown here is derived from an EMBL/GenBank/DDBJ whole genome shotgun (WGS) entry which is preliminary data.</text>
</comment>
<keyword evidence="2" id="KW-1185">Reference proteome</keyword>
<sequence>MRLTGFSVLFPSVTSEQAIIPQLTPHWYYSHLNTDNSGKPGLSISTSALCPQSITPSSKAPLAI</sequence>
<dbReference type="Proteomes" id="UP000266723">
    <property type="component" value="Unassembled WGS sequence"/>
</dbReference>
<organism evidence="1 2">
    <name type="scientific">Brassica cretica</name>
    <name type="common">Mustard</name>
    <dbReference type="NCBI Taxonomy" id="69181"/>
    <lineage>
        <taxon>Eukaryota</taxon>
        <taxon>Viridiplantae</taxon>
        <taxon>Streptophyta</taxon>
        <taxon>Embryophyta</taxon>
        <taxon>Tracheophyta</taxon>
        <taxon>Spermatophyta</taxon>
        <taxon>Magnoliopsida</taxon>
        <taxon>eudicotyledons</taxon>
        <taxon>Gunneridae</taxon>
        <taxon>Pentapetalae</taxon>
        <taxon>rosids</taxon>
        <taxon>malvids</taxon>
        <taxon>Brassicales</taxon>
        <taxon>Brassicaceae</taxon>
        <taxon>Brassiceae</taxon>
        <taxon>Brassica</taxon>
    </lineage>
</organism>
<reference evidence="1 2" key="1">
    <citation type="journal article" date="2020" name="BMC Genomics">
        <title>Intraspecific diversification of the crop wild relative Brassica cretica Lam. using demographic model selection.</title>
        <authorList>
            <person name="Kioukis A."/>
            <person name="Michalopoulou V.A."/>
            <person name="Briers L."/>
            <person name="Pirintsos S."/>
            <person name="Studholme D.J."/>
            <person name="Pavlidis P."/>
            <person name="Sarris P.F."/>
        </authorList>
    </citation>
    <scope>NUCLEOTIDE SEQUENCE [LARGE SCALE GENOMIC DNA]</scope>
    <source>
        <strain evidence="2">cv. PFS-1207/04</strain>
    </source>
</reference>
<accession>A0ABQ7BA73</accession>
<gene>
    <name evidence="1" type="ORF">DY000_02041740</name>
</gene>
<evidence type="ECO:0000313" key="2">
    <source>
        <dbReference type="Proteomes" id="UP000266723"/>
    </source>
</evidence>
<protein>
    <submittedName>
        <fullName evidence="1">Uncharacterized protein</fullName>
    </submittedName>
</protein>
<proteinExistence type="predicted"/>
<name>A0ABQ7BA73_BRACR</name>
<evidence type="ECO:0000313" key="1">
    <source>
        <dbReference type="EMBL" id="KAF3529118.1"/>
    </source>
</evidence>